<evidence type="ECO:0000256" key="2">
    <source>
        <dbReference type="ARBA" id="ARBA00011649"/>
    </source>
</evidence>
<dbReference type="GO" id="GO:0005743">
    <property type="term" value="C:mitochondrial inner membrane"/>
    <property type="evidence" value="ECO:0007669"/>
    <property type="project" value="UniProtKB-SubCell"/>
</dbReference>
<evidence type="ECO:0000256" key="15">
    <source>
        <dbReference type="SAM" id="Phobius"/>
    </source>
</evidence>
<evidence type="ECO:0000256" key="5">
    <source>
        <dbReference type="ARBA" id="ARBA00022617"/>
    </source>
</evidence>
<evidence type="ECO:0000259" key="16">
    <source>
        <dbReference type="PROSITE" id="PS51003"/>
    </source>
</evidence>
<keyword evidence="9" id="KW-0999">Mitochondrion inner membrane</keyword>
<keyword evidence="11 15" id="KW-1133">Transmembrane helix</keyword>
<dbReference type="SUPFAM" id="SSF81648">
    <property type="entry name" value="a domain/subunit of cytochrome bc1 complex (Ubiquinol-cytochrome c reductase)"/>
    <property type="match status" value="1"/>
</dbReference>
<evidence type="ECO:0000313" key="19">
    <source>
        <dbReference type="EMBL" id="AIE89776.1"/>
    </source>
</evidence>
<feature type="transmembrane region" description="Helical" evidence="15">
    <location>
        <begin position="17"/>
        <end position="36"/>
    </location>
</feature>
<evidence type="ECO:0000256" key="8">
    <source>
        <dbReference type="ARBA" id="ARBA00022723"/>
    </source>
</evidence>
<sequence>IIMIILLTWIGARPVEIPYIITGQILTILYFLYFIMNSLISSLWDKLLNYLSAKSNCFENISKMKFLLTLLKLIM</sequence>
<dbReference type="Gene3D" id="1.20.810.10">
    <property type="entry name" value="Cytochrome Bc1 Complex, Chain C"/>
    <property type="match status" value="1"/>
</dbReference>
<dbReference type="EMBL" id="KF416351">
    <property type="protein sequence ID" value="AIE89775.1"/>
    <property type="molecule type" value="Genomic_DNA"/>
</dbReference>
<evidence type="ECO:0000256" key="14">
    <source>
        <dbReference type="ARBA" id="ARBA00023136"/>
    </source>
</evidence>
<keyword evidence="12" id="KW-0408">Iron</keyword>
<protein>
    <recommendedName>
        <fullName evidence="3">Cytochrome b</fullName>
    </recommendedName>
</protein>
<dbReference type="GO" id="GO:0009055">
    <property type="term" value="F:electron transfer activity"/>
    <property type="evidence" value="ECO:0007669"/>
    <property type="project" value="InterPro"/>
</dbReference>
<dbReference type="EMBL" id="KF416353">
    <property type="protein sequence ID" value="AIE89777.1"/>
    <property type="molecule type" value="Genomic_DNA"/>
</dbReference>
<keyword evidence="7 15" id="KW-0812">Transmembrane</keyword>
<evidence type="ECO:0000256" key="4">
    <source>
        <dbReference type="ARBA" id="ARBA00022448"/>
    </source>
</evidence>
<feature type="non-terminal residue" evidence="20">
    <location>
        <position position="1"/>
    </location>
</feature>
<dbReference type="InterPro" id="IPR027387">
    <property type="entry name" value="Cytb/b6-like_sf"/>
</dbReference>
<keyword evidence="10" id="KW-0249">Electron transport</keyword>
<evidence type="ECO:0000256" key="11">
    <source>
        <dbReference type="ARBA" id="ARBA00022989"/>
    </source>
</evidence>
<keyword evidence="4" id="KW-0813">Transport</keyword>
<evidence type="ECO:0000313" key="20">
    <source>
        <dbReference type="EMBL" id="AIE89777.1"/>
    </source>
</evidence>
<dbReference type="GO" id="GO:0046872">
    <property type="term" value="F:metal ion binding"/>
    <property type="evidence" value="ECO:0007669"/>
    <property type="project" value="UniProtKB-KW"/>
</dbReference>
<dbReference type="EMBL" id="KF416350">
    <property type="protein sequence ID" value="AIE89774.1"/>
    <property type="molecule type" value="Genomic_DNA"/>
</dbReference>
<dbReference type="GO" id="GO:0016491">
    <property type="term" value="F:oxidoreductase activity"/>
    <property type="evidence" value="ECO:0007669"/>
    <property type="project" value="UniProtKB-UniRule"/>
</dbReference>
<keyword evidence="13 20" id="KW-0496">Mitochondrion</keyword>
<evidence type="ECO:0000256" key="1">
    <source>
        <dbReference type="ARBA" id="ARBA00004448"/>
    </source>
</evidence>
<evidence type="ECO:0000256" key="13">
    <source>
        <dbReference type="ARBA" id="ARBA00023128"/>
    </source>
</evidence>
<evidence type="ECO:0000313" key="18">
    <source>
        <dbReference type="EMBL" id="AIE89775.1"/>
    </source>
</evidence>
<organism evidence="20">
    <name type="scientific">Phlebotomus argentipes sibling sp. B KG-2014</name>
    <dbReference type="NCBI Taxonomy" id="1458245"/>
    <lineage>
        <taxon>Eukaryota</taxon>
        <taxon>Metazoa</taxon>
        <taxon>Ecdysozoa</taxon>
        <taxon>Arthropoda</taxon>
        <taxon>Hexapoda</taxon>
        <taxon>Insecta</taxon>
        <taxon>Pterygota</taxon>
        <taxon>Neoptera</taxon>
        <taxon>Endopterygota</taxon>
        <taxon>Diptera</taxon>
        <taxon>Nematocera</taxon>
        <taxon>Psychodoidea</taxon>
        <taxon>Psychodidae</taxon>
        <taxon>Phlebotomus</taxon>
        <taxon>Euphlebotomus</taxon>
    </lineage>
</organism>
<evidence type="ECO:0000256" key="9">
    <source>
        <dbReference type="ARBA" id="ARBA00022792"/>
    </source>
</evidence>
<evidence type="ECO:0000256" key="6">
    <source>
        <dbReference type="ARBA" id="ARBA00022660"/>
    </source>
</evidence>
<comment type="subcellular location">
    <subcellularLocation>
        <location evidence="1">Mitochondrion inner membrane</location>
        <topology evidence="1">Multi-pass membrane protein</topology>
    </subcellularLocation>
</comment>
<feature type="non-terminal residue" evidence="20">
    <location>
        <position position="75"/>
    </location>
</feature>
<dbReference type="AlphaFoldDB" id="A0A075FEQ9"/>
<evidence type="ECO:0000256" key="7">
    <source>
        <dbReference type="ARBA" id="ARBA00022692"/>
    </source>
</evidence>
<dbReference type="GO" id="GO:0022900">
    <property type="term" value="P:electron transport chain"/>
    <property type="evidence" value="ECO:0007669"/>
    <property type="project" value="UniProtKB-UniRule"/>
</dbReference>
<proteinExistence type="predicted"/>
<name>A0A075FEQ9_9DIPT</name>
<evidence type="ECO:0000256" key="10">
    <source>
        <dbReference type="ARBA" id="ARBA00022982"/>
    </source>
</evidence>
<dbReference type="InterPro" id="IPR036150">
    <property type="entry name" value="Cyt_b/b6_C_sf"/>
</dbReference>
<feature type="domain" description="Cytochrome b/b6 C-terminal region profile" evidence="16">
    <location>
        <begin position="1"/>
        <end position="52"/>
    </location>
</feature>
<keyword evidence="14 15" id="KW-0472">Membrane</keyword>
<dbReference type="EMBL" id="KF416352">
    <property type="protein sequence ID" value="AIE89776.1"/>
    <property type="molecule type" value="Genomic_DNA"/>
</dbReference>
<geneLocation type="mitochondrion" evidence="20"/>
<accession>A0A075FEQ9</accession>
<reference evidence="20" key="1">
    <citation type="journal article" date="2013" name="Parasit. Vectors">
        <title>Molecular identification of potential leishmaniasis vector species within the Phlebotomus (Euphlebotomus) argentipes species complex in Sri Lanka.</title>
        <authorList>
            <person name="Gajapathy K."/>
            <person name="Peiris L.B."/>
            <person name="Goodacre S.L."/>
            <person name="Silva A."/>
            <person name="Jude P.J."/>
            <person name="Surendran S.N."/>
        </authorList>
    </citation>
    <scope>NUCLEOTIDE SEQUENCE</scope>
    <source>
        <strain evidence="19">JAFZOO-DE1-PARGB</strain>
        <strain evidence="20">JAFZOO-DE2-PARGB</strain>
        <strain evidence="17">JAFZOO-PUN11-PARGB</strain>
        <strain evidence="18">JAFZOO-PUN2-PARGB</strain>
    </source>
</reference>
<keyword evidence="6" id="KW-0679">Respiratory chain</keyword>
<evidence type="ECO:0000256" key="3">
    <source>
        <dbReference type="ARBA" id="ARBA00013531"/>
    </source>
</evidence>
<evidence type="ECO:0000313" key="17">
    <source>
        <dbReference type="EMBL" id="AIE89774.1"/>
    </source>
</evidence>
<keyword evidence="5" id="KW-0349">Heme</keyword>
<evidence type="ECO:0000256" key="12">
    <source>
        <dbReference type="ARBA" id="ARBA00023004"/>
    </source>
</evidence>
<dbReference type="PROSITE" id="PS51003">
    <property type="entry name" value="CYTB_CTER"/>
    <property type="match status" value="1"/>
</dbReference>
<comment type="subunit">
    <text evidence="2">The main subunits of complex b-c1 are: cytochrome b, cytochrome c1 and the Rieske protein.</text>
</comment>
<gene>
    <name evidence="20" type="primary">cytb</name>
</gene>
<dbReference type="InterPro" id="IPR005798">
    <property type="entry name" value="Cyt_b/b6_C"/>
</dbReference>
<keyword evidence="8" id="KW-0479">Metal-binding</keyword>